<dbReference type="InterPro" id="IPR036390">
    <property type="entry name" value="WH_DNA-bd_sf"/>
</dbReference>
<evidence type="ECO:0000313" key="5">
    <source>
        <dbReference type="EMBL" id="RSY89533.1"/>
    </source>
</evidence>
<dbReference type="GO" id="GO:0003700">
    <property type="term" value="F:DNA-binding transcription factor activity"/>
    <property type="evidence" value="ECO:0007669"/>
    <property type="project" value="InterPro"/>
</dbReference>
<dbReference type="PROSITE" id="PS50995">
    <property type="entry name" value="HTH_MARR_2"/>
    <property type="match status" value="1"/>
</dbReference>
<dbReference type="GO" id="GO:0006950">
    <property type="term" value="P:response to stress"/>
    <property type="evidence" value="ECO:0007669"/>
    <property type="project" value="TreeGrafter"/>
</dbReference>
<evidence type="ECO:0000256" key="3">
    <source>
        <dbReference type="ARBA" id="ARBA00023163"/>
    </source>
</evidence>
<dbReference type="InterPro" id="IPR036388">
    <property type="entry name" value="WH-like_DNA-bd_sf"/>
</dbReference>
<dbReference type="PANTHER" id="PTHR33164:SF43">
    <property type="entry name" value="HTH-TYPE TRANSCRIPTIONAL REPRESSOR YETL"/>
    <property type="match status" value="1"/>
</dbReference>
<evidence type="ECO:0000256" key="1">
    <source>
        <dbReference type="ARBA" id="ARBA00023015"/>
    </source>
</evidence>
<dbReference type="InterPro" id="IPR039422">
    <property type="entry name" value="MarR/SlyA-like"/>
</dbReference>
<evidence type="ECO:0000313" key="6">
    <source>
        <dbReference type="Proteomes" id="UP000287746"/>
    </source>
</evidence>
<feature type="domain" description="HTH marR-type" evidence="4">
    <location>
        <begin position="47"/>
        <end position="178"/>
    </location>
</feature>
<evidence type="ECO:0000256" key="2">
    <source>
        <dbReference type="ARBA" id="ARBA00023125"/>
    </source>
</evidence>
<keyword evidence="3" id="KW-0804">Transcription</keyword>
<keyword evidence="1" id="KW-0805">Transcription regulation</keyword>
<accession>A0A430G7Y5</accession>
<comment type="caution">
    <text evidence="5">The sequence shown here is derived from an EMBL/GenBank/DDBJ whole genome shotgun (WGS) entry which is preliminary data.</text>
</comment>
<dbReference type="PANTHER" id="PTHR33164">
    <property type="entry name" value="TRANSCRIPTIONAL REGULATOR, MARR FAMILY"/>
    <property type="match status" value="1"/>
</dbReference>
<dbReference type="PROSITE" id="PS01117">
    <property type="entry name" value="HTH_MARR_1"/>
    <property type="match status" value="1"/>
</dbReference>
<name>A0A430G7Y5_9SPHN</name>
<dbReference type="SUPFAM" id="SSF46785">
    <property type="entry name" value="Winged helix' DNA-binding domain"/>
    <property type="match status" value="1"/>
</dbReference>
<dbReference type="SMART" id="SM00347">
    <property type="entry name" value="HTH_MARR"/>
    <property type="match status" value="1"/>
</dbReference>
<dbReference type="GO" id="GO:0003677">
    <property type="term" value="F:DNA binding"/>
    <property type="evidence" value="ECO:0007669"/>
    <property type="project" value="UniProtKB-KW"/>
</dbReference>
<evidence type="ECO:0000259" key="4">
    <source>
        <dbReference type="PROSITE" id="PS50995"/>
    </source>
</evidence>
<reference evidence="5 6" key="1">
    <citation type="submission" date="2018-07" db="EMBL/GenBank/DDBJ databases">
        <title>Genomic and Epidemiologic Investigation of an Indolent Hospital Outbreak.</title>
        <authorList>
            <person name="Johnson R.C."/>
            <person name="Deming C."/>
            <person name="Conlan S."/>
            <person name="Zellmer C.J."/>
            <person name="Michelin A.V."/>
            <person name="Lee-Lin S."/>
            <person name="Thomas P.J."/>
            <person name="Park M."/>
            <person name="Weingarten R.A."/>
            <person name="Less J."/>
            <person name="Dekker J.P."/>
            <person name="Frank K.M."/>
            <person name="Musser K.A."/>
            <person name="Mcquiston J.R."/>
            <person name="Henderson D.K."/>
            <person name="Lau A.F."/>
            <person name="Palmore T.N."/>
            <person name="Segre J.A."/>
        </authorList>
    </citation>
    <scope>NUCLEOTIDE SEQUENCE [LARGE SCALE GENOMIC DNA]</scope>
    <source>
        <strain evidence="5 6">SK-CDC1_0717</strain>
    </source>
</reference>
<proteinExistence type="predicted"/>
<protein>
    <submittedName>
        <fullName evidence="5">MarR family transcriptional regulator</fullName>
    </submittedName>
</protein>
<dbReference type="InterPro" id="IPR023187">
    <property type="entry name" value="Tscrpt_reg_MarR-type_CS"/>
</dbReference>
<dbReference type="EMBL" id="QQYZ01000002">
    <property type="protein sequence ID" value="RSY89533.1"/>
    <property type="molecule type" value="Genomic_DNA"/>
</dbReference>
<dbReference type="InterPro" id="IPR000835">
    <property type="entry name" value="HTH_MarR-typ"/>
</dbReference>
<keyword evidence="2" id="KW-0238">DNA-binding</keyword>
<dbReference type="Proteomes" id="UP000287746">
    <property type="component" value="Unassembled WGS sequence"/>
</dbReference>
<gene>
    <name evidence="5" type="ORF">DAH66_02420</name>
</gene>
<organism evidence="5 6">
    <name type="scientific">Sphingomonas koreensis</name>
    <dbReference type="NCBI Taxonomy" id="93064"/>
    <lineage>
        <taxon>Bacteria</taxon>
        <taxon>Pseudomonadati</taxon>
        <taxon>Pseudomonadota</taxon>
        <taxon>Alphaproteobacteria</taxon>
        <taxon>Sphingomonadales</taxon>
        <taxon>Sphingomonadaceae</taxon>
        <taxon>Sphingomonas</taxon>
    </lineage>
</organism>
<dbReference type="AlphaFoldDB" id="A0A430G7Y5"/>
<dbReference type="Pfam" id="PF12802">
    <property type="entry name" value="MarR_2"/>
    <property type="match status" value="1"/>
</dbReference>
<sequence>MRGFTSACRSTTYAMAAAGGIGQRDRMSEDLPKTVAHLQARLPSGPIGRLLASIGNLSTSLGAIHARFAQDHGLGPRGIWIMSWISEGQGNPGAIARAMILPPSVISGDLNRLVEQGLVVRQRGAADGRRLDYSMTETGQALLAKAHARYVAILQDKFAEYPPDQIDALLRILFEISGHVRSHLDAADD</sequence>
<dbReference type="Gene3D" id="1.10.10.10">
    <property type="entry name" value="Winged helix-like DNA-binding domain superfamily/Winged helix DNA-binding domain"/>
    <property type="match status" value="1"/>
</dbReference>